<sequence>MAYCKLKDEEKKIKGKQKFALDIYANSLLNIPKVLLENSGLDIHQTLFNVIDKYNEDRSEPLGLDLDTGEPIIAHLKGIYDNYCVKKEILSIATAISQQILLVDEIIRAGKSMGEEK</sequence>
<dbReference type="Gene3D" id="1.10.560.10">
    <property type="entry name" value="GroEL-like equatorial domain"/>
    <property type="match status" value="1"/>
</dbReference>
<dbReference type="AlphaFoldDB" id="A0A0L0CSM4"/>
<evidence type="ECO:0000313" key="5">
    <source>
        <dbReference type="Proteomes" id="UP000054566"/>
    </source>
</evidence>
<dbReference type="Pfam" id="PF00118">
    <property type="entry name" value="Cpn60_TCP1"/>
    <property type="match status" value="1"/>
</dbReference>
<proteinExistence type="predicted"/>
<name>A0A0L0CSM4_PLAFA</name>
<reference evidence="5" key="1">
    <citation type="submission" date="2015-07" db="EMBL/GenBank/DDBJ databases">
        <title>Annotation of Plasmodium falciparum RAJ116.</title>
        <authorList>
            <consortium name="The Broad Institute Genome Sequencing Platform"/>
            <person name="Volkman S.K."/>
            <person name="Neafsey D.E."/>
            <person name="Dash A.P."/>
            <person name="Chitnis C.E."/>
            <person name="Hartl D.L."/>
            <person name="Young S.K."/>
            <person name="Zeng Q."/>
            <person name="Koehrsen M."/>
            <person name="Alvarado L."/>
            <person name="Berlin A."/>
            <person name="Borenstein D."/>
            <person name="Chapman S.B."/>
            <person name="Chen Z."/>
            <person name="Engels R."/>
            <person name="Freedman E."/>
            <person name="Gellesch M."/>
            <person name="Goldberg J."/>
            <person name="Griggs A."/>
            <person name="Gujja S."/>
            <person name="Heilman E.R."/>
            <person name="Heiman D.I."/>
            <person name="Howarth C."/>
            <person name="Jen D."/>
            <person name="Larson L."/>
            <person name="Mehta T."/>
            <person name="Neiman D."/>
            <person name="Park D."/>
            <person name="Pearson M."/>
            <person name="Roberts A."/>
            <person name="Saif S."/>
            <person name="Shea T."/>
            <person name="Shenoy N."/>
            <person name="Sisk P."/>
            <person name="Stolte C."/>
            <person name="Sykes S."/>
            <person name="Walk T."/>
            <person name="White J."/>
            <person name="Yandava C."/>
            <person name="Haas B."/>
            <person name="Henn M.R."/>
            <person name="Nusbaum C."/>
            <person name="Birren B."/>
        </authorList>
    </citation>
    <scope>NUCLEOTIDE SEQUENCE [LARGE SCALE GENOMIC DNA]</scope>
    <source>
        <strain evidence="5">RAJ116</strain>
    </source>
</reference>
<dbReference type="PANTHER" id="PTHR11353">
    <property type="entry name" value="CHAPERONIN"/>
    <property type="match status" value="1"/>
</dbReference>
<dbReference type="GO" id="GO:0140662">
    <property type="term" value="F:ATP-dependent protein folding chaperone"/>
    <property type="evidence" value="ECO:0007669"/>
    <property type="project" value="InterPro"/>
</dbReference>
<evidence type="ECO:0000256" key="2">
    <source>
        <dbReference type="ARBA" id="ARBA00022840"/>
    </source>
</evidence>
<evidence type="ECO:0000256" key="3">
    <source>
        <dbReference type="ARBA" id="ARBA00023186"/>
    </source>
</evidence>
<dbReference type="GO" id="GO:0005524">
    <property type="term" value="F:ATP binding"/>
    <property type="evidence" value="ECO:0007669"/>
    <property type="project" value="UniProtKB-KW"/>
</dbReference>
<keyword evidence="2" id="KW-0067">ATP-binding</keyword>
<organism evidence="4 5">
    <name type="scientific">Plasmodium falciparum RAJ116</name>
    <dbReference type="NCBI Taxonomy" id="580058"/>
    <lineage>
        <taxon>Eukaryota</taxon>
        <taxon>Sar</taxon>
        <taxon>Alveolata</taxon>
        <taxon>Apicomplexa</taxon>
        <taxon>Aconoidasida</taxon>
        <taxon>Haemosporida</taxon>
        <taxon>Plasmodiidae</taxon>
        <taxon>Plasmodium</taxon>
        <taxon>Plasmodium (Laverania)</taxon>
    </lineage>
</organism>
<dbReference type="SUPFAM" id="SSF48592">
    <property type="entry name" value="GroEL equatorial domain-like"/>
    <property type="match status" value="1"/>
</dbReference>
<dbReference type="Proteomes" id="UP000054566">
    <property type="component" value="Unassembled WGS sequence"/>
</dbReference>
<evidence type="ECO:0000256" key="1">
    <source>
        <dbReference type="ARBA" id="ARBA00022741"/>
    </source>
</evidence>
<dbReference type="InterPro" id="IPR027413">
    <property type="entry name" value="GROEL-like_equatorial_sf"/>
</dbReference>
<accession>A0A0L0CSM4</accession>
<keyword evidence="1" id="KW-0547">Nucleotide-binding</keyword>
<dbReference type="InterPro" id="IPR002423">
    <property type="entry name" value="Cpn60/GroEL/TCP-1"/>
</dbReference>
<keyword evidence="3" id="KW-0143">Chaperone</keyword>
<dbReference type="EMBL" id="GG663792">
    <property type="protein sequence ID" value="KNC35237.1"/>
    <property type="molecule type" value="Genomic_DNA"/>
</dbReference>
<dbReference type="InterPro" id="IPR017998">
    <property type="entry name" value="Chaperone_TCP-1"/>
</dbReference>
<evidence type="ECO:0000313" key="4">
    <source>
        <dbReference type="EMBL" id="KNC35237.1"/>
    </source>
</evidence>
<reference evidence="5" key="2">
    <citation type="submission" date="2015-07" db="EMBL/GenBank/DDBJ databases">
        <title>The genome sequence of Plasmodium falciparum RAJ116.</title>
        <authorList>
            <consortium name="The Broad Institute Genome Sequencing Platform"/>
            <person name="Volkman S.K."/>
            <person name="Neafsey D.E."/>
            <person name="Dash A.P."/>
            <person name="Chitnis C.E."/>
            <person name="Hartl D.L."/>
            <person name="Young S.K."/>
            <person name="Kodira C.D."/>
            <person name="Zeng Q."/>
            <person name="Koehrsen M."/>
            <person name="Godfrey P."/>
            <person name="Alvarado L."/>
            <person name="Berlin A."/>
            <person name="Borenstein D."/>
            <person name="Chen Z."/>
            <person name="Engels R."/>
            <person name="Freedman E."/>
            <person name="Gellesch M."/>
            <person name="Goldberg J."/>
            <person name="Griggs A."/>
            <person name="Gujja S."/>
            <person name="Heiman D."/>
            <person name="Hepburn T."/>
            <person name="Howarth C."/>
            <person name="Jen D."/>
            <person name="Larson L."/>
            <person name="Lewis B."/>
            <person name="Mehta T."/>
            <person name="Park D."/>
            <person name="Pearson M."/>
            <person name="Roberts A."/>
            <person name="Saif S."/>
            <person name="Shea T."/>
            <person name="Shenoy N."/>
            <person name="Sisk P."/>
            <person name="Stolte C."/>
            <person name="Sykes S."/>
            <person name="Walk T."/>
            <person name="White J."/>
            <person name="Yandava C."/>
            <person name="Wirth D.F."/>
            <person name="Nusbaum C."/>
            <person name="Birren B."/>
        </authorList>
    </citation>
    <scope>NUCLEOTIDE SEQUENCE [LARGE SCALE GENOMIC DNA]</scope>
    <source>
        <strain evidence="5">RAJ116</strain>
    </source>
</reference>
<protein>
    <submittedName>
        <fullName evidence="4">Chaperone</fullName>
    </submittedName>
</protein>
<gene>
    <name evidence="4" type="ORF">PFLG_00236</name>
</gene>
<dbReference type="OrthoDB" id="10052040at2759"/>